<proteinExistence type="predicted"/>
<dbReference type="AlphaFoldDB" id="A0AAE0Y7U1"/>
<protein>
    <submittedName>
        <fullName evidence="1">Uncharacterized protein</fullName>
    </submittedName>
</protein>
<organism evidence="1 2">
    <name type="scientific">Elysia crispata</name>
    <name type="common">lettuce slug</name>
    <dbReference type="NCBI Taxonomy" id="231223"/>
    <lineage>
        <taxon>Eukaryota</taxon>
        <taxon>Metazoa</taxon>
        <taxon>Spiralia</taxon>
        <taxon>Lophotrochozoa</taxon>
        <taxon>Mollusca</taxon>
        <taxon>Gastropoda</taxon>
        <taxon>Heterobranchia</taxon>
        <taxon>Euthyneura</taxon>
        <taxon>Panpulmonata</taxon>
        <taxon>Sacoglossa</taxon>
        <taxon>Placobranchoidea</taxon>
        <taxon>Plakobranchidae</taxon>
        <taxon>Elysia</taxon>
    </lineage>
</organism>
<comment type="caution">
    <text evidence="1">The sequence shown here is derived from an EMBL/GenBank/DDBJ whole genome shotgun (WGS) entry which is preliminary data.</text>
</comment>
<keyword evidence="2" id="KW-1185">Reference proteome</keyword>
<dbReference type="EMBL" id="JAWDGP010006781">
    <property type="protein sequence ID" value="KAK3735574.1"/>
    <property type="molecule type" value="Genomic_DNA"/>
</dbReference>
<accession>A0AAE0Y7U1</accession>
<name>A0AAE0Y7U1_9GAST</name>
<reference evidence="1" key="1">
    <citation type="journal article" date="2023" name="G3 (Bethesda)">
        <title>A reference genome for the long-term kleptoplast-retaining sea slug Elysia crispata morphotype clarki.</title>
        <authorList>
            <person name="Eastman K.E."/>
            <person name="Pendleton A.L."/>
            <person name="Shaikh M.A."/>
            <person name="Suttiyut T."/>
            <person name="Ogas R."/>
            <person name="Tomko P."/>
            <person name="Gavelis G."/>
            <person name="Widhalm J.R."/>
            <person name="Wisecaver J.H."/>
        </authorList>
    </citation>
    <scope>NUCLEOTIDE SEQUENCE</scope>
    <source>
        <strain evidence="1">ECLA1</strain>
    </source>
</reference>
<sequence length="142" mass="15602">MQVVKTRLRCPEGGIVEVSVLFDGGNGRSFITSSLLESCSCESLGKNGSLFLDLVGLEQGLAQKRKIFSLEIGGLPLELTEFPTMCADMFRAPVAKHIANTFKVDFTEDLSVGRPVKIDILIGLGYYWRLVTSYMKLVVPLV</sequence>
<evidence type="ECO:0000313" key="2">
    <source>
        <dbReference type="Proteomes" id="UP001283361"/>
    </source>
</evidence>
<gene>
    <name evidence="1" type="ORF">RRG08_054147</name>
</gene>
<dbReference type="Proteomes" id="UP001283361">
    <property type="component" value="Unassembled WGS sequence"/>
</dbReference>
<evidence type="ECO:0000313" key="1">
    <source>
        <dbReference type="EMBL" id="KAK3735574.1"/>
    </source>
</evidence>